<sequence length="37" mass="4290">MCNYSVSQIFLKIFFAWQEGGRMRINLGGYYLVILSA</sequence>
<reference evidence="1 2" key="1">
    <citation type="submission" date="2017-08" db="EMBL/GenBank/DDBJ databases">
        <title>Complete genome sequence of Mucilaginibacter sp. strain BJC16-A31.</title>
        <authorList>
            <consortium name="Henan University of Science and Technology"/>
            <person name="You X."/>
        </authorList>
    </citation>
    <scope>NUCLEOTIDE SEQUENCE [LARGE SCALE GENOMIC DNA]</scope>
    <source>
        <strain evidence="1 2">BJC16-A31</strain>
    </source>
</reference>
<evidence type="ECO:0000313" key="2">
    <source>
        <dbReference type="Proteomes" id="UP000215002"/>
    </source>
</evidence>
<dbReference type="KEGG" id="muc:MuYL_3068"/>
<gene>
    <name evidence="1" type="ORF">MuYL_3068</name>
</gene>
<evidence type="ECO:0000313" key="1">
    <source>
        <dbReference type="EMBL" id="ASU34953.1"/>
    </source>
</evidence>
<protein>
    <submittedName>
        <fullName evidence="1">Uncharacterized protein</fullName>
    </submittedName>
</protein>
<keyword evidence="2" id="KW-1185">Reference proteome</keyword>
<dbReference type="EMBL" id="CP022743">
    <property type="protein sequence ID" value="ASU34953.1"/>
    <property type="molecule type" value="Genomic_DNA"/>
</dbReference>
<dbReference type="AlphaFoldDB" id="A0A223NYL8"/>
<name>A0A223NYL8_9SPHI</name>
<accession>A0A223NYL8</accession>
<proteinExistence type="predicted"/>
<dbReference type="Proteomes" id="UP000215002">
    <property type="component" value="Chromosome"/>
</dbReference>
<organism evidence="1 2">
    <name type="scientific">Mucilaginibacter xinganensis</name>
    <dbReference type="NCBI Taxonomy" id="1234841"/>
    <lineage>
        <taxon>Bacteria</taxon>
        <taxon>Pseudomonadati</taxon>
        <taxon>Bacteroidota</taxon>
        <taxon>Sphingobacteriia</taxon>
        <taxon>Sphingobacteriales</taxon>
        <taxon>Sphingobacteriaceae</taxon>
        <taxon>Mucilaginibacter</taxon>
    </lineage>
</organism>